<keyword evidence="2" id="KW-0812">Transmembrane</keyword>
<dbReference type="EMBL" id="WEGI01000009">
    <property type="protein sequence ID" value="MQY28617.1"/>
    <property type="molecule type" value="Genomic_DNA"/>
</dbReference>
<accession>A0A7K0DSW4</accession>
<evidence type="ECO:0000259" key="3">
    <source>
        <dbReference type="Pfam" id="PF08044"/>
    </source>
</evidence>
<dbReference type="Pfam" id="PF08044">
    <property type="entry name" value="DUF1707"/>
    <property type="match status" value="1"/>
</dbReference>
<name>A0A7K0DSW4_9NOCA</name>
<feature type="transmembrane region" description="Helical" evidence="2">
    <location>
        <begin position="83"/>
        <end position="103"/>
    </location>
</feature>
<dbReference type="AlphaFoldDB" id="A0A7K0DSW4"/>
<evidence type="ECO:0000313" key="5">
    <source>
        <dbReference type="Proteomes" id="UP000431401"/>
    </source>
</evidence>
<evidence type="ECO:0000256" key="2">
    <source>
        <dbReference type="SAM" id="Phobius"/>
    </source>
</evidence>
<comment type="caution">
    <text evidence="4">The sequence shown here is derived from an EMBL/GenBank/DDBJ whole genome shotgun (WGS) entry which is preliminary data.</text>
</comment>
<feature type="domain" description="DUF1707" evidence="3">
    <location>
        <begin position="15"/>
        <end position="56"/>
    </location>
</feature>
<reference evidence="4 5" key="1">
    <citation type="submission" date="2019-10" db="EMBL/GenBank/DDBJ databases">
        <title>Nocardia macrotermitis sp. nov. and Nocardia aurantia sp. nov., isolated from the gut of fungus growing-termite Macrotermes natalensis.</title>
        <authorList>
            <person name="Benndorf R."/>
            <person name="Schwitalla J."/>
            <person name="Martin K."/>
            <person name="De Beer W."/>
            <person name="Kaster A.-K."/>
            <person name="Vollmers J."/>
            <person name="Poulsen M."/>
            <person name="Beemelmanns C."/>
        </authorList>
    </citation>
    <scope>NUCLEOTIDE SEQUENCE [LARGE SCALE GENOMIC DNA]</scope>
    <source>
        <strain evidence="4 5">RB56</strain>
    </source>
</reference>
<evidence type="ECO:0000256" key="1">
    <source>
        <dbReference type="SAM" id="MobiDB-lite"/>
    </source>
</evidence>
<dbReference type="InterPro" id="IPR012551">
    <property type="entry name" value="DUF1707_SHOCT-like"/>
</dbReference>
<evidence type="ECO:0000313" key="4">
    <source>
        <dbReference type="EMBL" id="MQY28617.1"/>
    </source>
</evidence>
<gene>
    <name evidence="4" type="ORF">NRB56_42010</name>
</gene>
<feature type="compositionally biased region" description="Polar residues" evidence="1">
    <location>
        <begin position="65"/>
        <end position="77"/>
    </location>
</feature>
<dbReference type="OrthoDB" id="4753163at2"/>
<protein>
    <recommendedName>
        <fullName evidence="3">DUF1707 domain-containing protein</fullName>
    </recommendedName>
</protein>
<proteinExistence type="predicted"/>
<organism evidence="4 5">
    <name type="scientific">Nocardia aurantia</name>
    <dbReference type="NCBI Taxonomy" id="2585199"/>
    <lineage>
        <taxon>Bacteria</taxon>
        <taxon>Bacillati</taxon>
        <taxon>Actinomycetota</taxon>
        <taxon>Actinomycetes</taxon>
        <taxon>Mycobacteriales</taxon>
        <taxon>Nocardiaceae</taxon>
        <taxon>Nocardia</taxon>
    </lineage>
</organism>
<dbReference type="Proteomes" id="UP000431401">
    <property type="component" value="Unassembled WGS sequence"/>
</dbReference>
<sequence length="275" mass="28600">MLDQAPLRATDIAYACTLLNRAYADGQLDGVEHRERVTAAMSAETVGELRSLTADLRPPRAGSVAGQSDSRPSSGRTSHSRRAIVIAAVFGIGAAAGYAYGLATREPRETVSANTTPGTGRTAATPTTIAAPRALHTAAGFSAFVAAVSRTFGDTVVDDASVYPDYAVVTRGVPGEPAHALHFSYRGTFDKGSPMSRQPGTGVVDLARVDVAKLMDLLATAPQTVGVPQPKTTYFSVDGYDGGRSVIYETDAYNVSGYLIAGLDGTVSSVHPAPH</sequence>
<keyword evidence="2" id="KW-1133">Transmembrane helix</keyword>
<dbReference type="RefSeq" id="WP_153344736.1">
    <property type="nucleotide sequence ID" value="NZ_WEGI01000009.1"/>
</dbReference>
<keyword evidence="2" id="KW-0472">Membrane</keyword>
<keyword evidence="5" id="KW-1185">Reference proteome</keyword>
<feature type="region of interest" description="Disordered" evidence="1">
    <location>
        <begin position="50"/>
        <end position="79"/>
    </location>
</feature>